<dbReference type="SUPFAM" id="SSF56112">
    <property type="entry name" value="Protein kinase-like (PK-like)"/>
    <property type="match status" value="1"/>
</dbReference>
<organism evidence="3 4">
    <name type="scientific">Anisodus tanguticus</name>
    <dbReference type="NCBI Taxonomy" id="243964"/>
    <lineage>
        <taxon>Eukaryota</taxon>
        <taxon>Viridiplantae</taxon>
        <taxon>Streptophyta</taxon>
        <taxon>Embryophyta</taxon>
        <taxon>Tracheophyta</taxon>
        <taxon>Spermatophyta</taxon>
        <taxon>Magnoliopsida</taxon>
        <taxon>eudicotyledons</taxon>
        <taxon>Gunneridae</taxon>
        <taxon>Pentapetalae</taxon>
        <taxon>asterids</taxon>
        <taxon>lamiids</taxon>
        <taxon>Solanales</taxon>
        <taxon>Solanaceae</taxon>
        <taxon>Solanoideae</taxon>
        <taxon>Hyoscyameae</taxon>
        <taxon>Anisodus</taxon>
    </lineage>
</organism>
<dbReference type="GO" id="GO:0005524">
    <property type="term" value="F:ATP binding"/>
    <property type="evidence" value="ECO:0007669"/>
    <property type="project" value="InterPro"/>
</dbReference>
<name>A0AAE1VD18_9SOLA</name>
<dbReference type="InterPro" id="IPR004147">
    <property type="entry name" value="ABC1_dom"/>
</dbReference>
<dbReference type="PANTHER" id="PTHR10566">
    <property type="entry name" value="CHAPERONE-ACTIVITY OF BC1 COMPLEX CABC1 -RELATED"/>
    <property type="match status" value="1"/>
</dbReference>
<proteinExistence type="inferred from homology"/>
<dbReference type="Proteomes" id="UP001291623">
    <property type="component" value="Unassembled WGS sequence"/>
</dbReference>
<dbReference type="InterPro" id="IPR011009">
    <property type="entry name" value="Kinase-like_dom_sf"/>
</dbReference>
<evidence type="ECO:0000256" key="1">
    <source>
        <dbReference type="ARBA" id="ARBA00009670"/>
    </source>
</evidence>
<evidence type="ECO:0000259" key="2">
    <source>
        <dbReference type="PROSITE" id="PS50011"/>
    </source>
</evidence>
<dbReference type="InterPro" id="IPR050154">
    <property type="entry name" value="UbiB_kinase"/>
</dbReference>
<dbReference type="AlphaFoldDB" id="A0AAE1VD18"/>
<evidence type="ECO:0000313" key="3">
    <source>
        <dbReference type="EMBL" id="KAK4356035.1"/>
    </source>
</evidence>
<comment type="similarity">
    <text evidence="1">Belongs to the protein kinase superfamily. ADCK protein kinase family.</text>
</comment>
<comment type="caution">
    <text evidence="3">The sequence shown here is derived from an EMBL/GenBank/DDBJ whole genome shotgun (WGS) entry which is preliminary data.</text>
</comment>
<dbReference type="PANTHER" id="PTHR10566:SF123">
    <property type="entry name" value="PROTEIN KINASE SUPERFAMILY PROTEIN"/>
    <property type="match status" value="1"/>
</dbReference>
<keyword evidence="4" id="KW-1185">Reference proteome</keyword>
<dbReference type="GO" id="GO:0004672">
    <property type="term" value="F:protein kinase activity"/>
    <property type="evidence" value="ECO:0007669"/>
    <property type="project" value="InterPro"/>
</dbReference>
<feature type="domain" description="Protein kinase" evidence="2">
    <location>
        <begin position="354"/>
        <end position="702"/>
    </location>
</feature>
<dbReference type="CDD" id="cd05121">
    <property type="entry name" value="ABC1_ADCK3-like"/>
    <property type="match status" value="1"/>
</dbReference>
<dbReference type="PROSITE" id="PS50011">
    <property type="entry name" value="PROTEIN_KINASE_DOM"/>
    <property type="match status" value="1"/>
</dbReference>
<reference evidence="3" key="1">
    <citation type="submission" date="2023-12" db="EMBL/GenBank/DDBJ databases">
        <title>Genome assembly of Anisodus tanguticus.</title>
        <authorList>
            <person name="Wang Y.-J."/>
        </authorList>
    </citation>
    <scope>NUCLEOTIDE SEQUENCE</scope>
    <source>
        <strain evidence="3">KB-2021</strain>
        <tissue evidence="3">Leaf</tissue>
    </source>
</reference>
<evidence type="ECO:0000313" key="4">
    <source>
        <dbReference type="Proteomes" id="UP001291623"/>
    </source>
</evidence>
<dbReference type="EMBL" id="JAVYJV010000013">
    <property type="protein sequence ID" value="KAK4356035.1"/>
    <property type="molecule type" value="Genomic_DNA"/>
</dbReference>
<accession>A0AAE1VD18</accession>
<gene>
    <name evidence="3" type="ORF">RND71_025006</name>
</gene>
<sequence length="925" mass="103397">MPFAAALAAPHKVWASSGTIRKNSNTQRKKLERNAIGKVTEVVKKDAEFIKEGIGKGLQWANKTFRIPKLTKSLDDLIWLRHVEDPRASSNAPSWPHPHYPAQYACETPVPVLGRWSWKFCSERSVEFSTCDLLLVVDGEMVQSSVIHALRLKMSFRDARSQIISLSNYSAFLQHKSHEQTFSEVTSVIQTELSGIDLFVADLKALETYLNYFCCISKRWTKPLPETFDLEQVSEYFNLRPHVVALRLLEVFVAFTSAAIQIRISGLLPTSNEDVEKETSNYIFGKVLKETMLNLGPTFIKIGQSLSTRPDIIGSEITKALSELHDRIPPFPTEVAMKIIEEDLGSPITTYFSYISEEPVAAASFGQVYRGSTLDGSSVAVKVQRPDLRHVVVRDVYILRVALGLVQKIAKRKNDLRLYADELGKGLVGELDYTCEAENAMKFKELHSTYSFIRVPNVYQGLSGKRVLTMEWLVGESPTDLMMLSTENSAVHQSTQGEGCQSEAKRRLLDLVNKGVQASLIQLLDTGLLHADPHPGNLRYTSSAQIGFLDFGLLCHMKRKHQYAMLASIVHIVNGDWGSLLLDLTEMDVVKPGTNLRLVTMDLEDALGEVEFKGEIPDIKFSLVLSKIVSVAFKYHFRMPPYFTLLLRSLASLEGLAVAGDPSFKTFEAAFPYVVRKLLSDNSVAARKILHSVVLNRKKEFHWQKLSLFLRMAATSYGIGNLIKKPEEWETSLAYLNSIMAPNPQASLAYSSDGAAGVFDVANLVLRILPSKDGIVLRRLLMTADGTSLVRAFISKEAKFFRQNLCKIVADILSQWIFEALGSNVISSQLQLTGAPNVMLESSSAVFPRDYDYKSTLRDRRLKLILFKVLGSARKSPILMMRFFCSSCLIFIKASALACHRILVCLSNAYLDRVSLAPWEVVVGA</sequence>
<dbReference type="InterPro" id="IPR000719">
    <property type="entry name" value="Prot_kinase_dom"/>
</dbReference>
<protein>
    <recommendedName>
        <fullName evidence="2">Protein kinase domain-containing protein</fullName>
    </recommendedName>
</protein>
<dbReference type="Pfam" id="PF03109">
    <property type="entry name" value="ABC1"/>
    <property type="match status" value="1"/>
</dbReference>